<accession>A0AA97FBY9</accession>
<dbReference type="Proteomes" id="UP001301797">
    <property type="component" value="Chromosome"/>
</dbReference>
<comment type="subcellular location">
    <subcellularLocation>
        <location evidence="1 9">Cell membrane</location>
        <topology evidence="1 9">Multi-pass membrane protein</topology>
    </subcellularLocation>
</comment>
<keyword evidence="7 9" id="KW-0811">Translocation</keyword>
<dbReference type="RefSeq" id="WP_317137637.1">
    <property type="nucleotide sequence ID" value="NZ_CP043875.1"/>
</dbReference>
<evidence type="ECO:0000256" key="5">
    <source>
        <dbReference type="ARBA" id="ARBA00022927"/>
    </source>
</evidence>
<keyword evidence="5 9" id="KW-0653">Protein transport</keyword>
<feature type="transmembrane region" description="Helical" evidence="9">
    <location>
        <begin position="154"/>
        <end position="178"/>
    </location>
</feature>
<proteinExistence type="inferred from homology"/>
<feature type="transmembrane region" description="Helical" evidence="9">
    <location>
        <begin position="223"/>
        <end position="247"/>
    </location>
</feature>
<keyword evidence="12" id="KW-1185">Reference proteome</keyword>
<feature type="transmembrane region" description="Helical" evidence="9">
    <location>
        <begin position="253"/>
        <end position="278"/>
    </location>
</feature>
<dbReference type="NCBIfam" id="NF006354">
    <property type="entry name" value="PRK08578.1-2"/>
    <property type="match status" value="1"/>
</dbReference>
<feature type="transmembrane region" description="Helical" evidence="9">
    <location>
        <begin position="16"/>
        <end position="36"/>
    </location>
</feature>
<feature type="transmembrane region" description="Helical" evidence="9">
    <location>
        <begin position="128"/>
        <end position="147"/>
    </location>
</feature>
<evidence type="ECO:0000256" key="9">
    <source>
        <dbReference type="HAMAP-Rule" id="MF_01464"/>
    </source>
</evidence>
<evidence type="ECO:0000256" key="6">
    <source>
        <dbReference type="ARBA" id="ARBA00022989"/>
    </source>
</evidence>
<evidence type="ECO:0000256" key="3">
    <source>
        <dbReference type="ARBA" id="ARBA00022475"/>
    </source>
</evidence>
<evidence type="ECO:0000259" key="10">
    <source>
        <dbReference type="Pfam" id="PF02355"/>
    </source>
</evidence>
<dbReference type="HAMAP" id="MF_01464_A">
    <property type="entry name" value="SecF_A"/>
    <property type="match status" value="1"/>
</dbReference>
<dbReference type="GO" id="GO:0065002">
    <property type="term" value="P:intracellular protein transmembrane transport"/>
    <property type="evidence" value="ECO:0007669"/>
    <property type="project" value="UniProtKB-UniRule"/>
</dbReference>
<dbReference type="GO" id="GO:0005886">
    <property type="term" value="C:plasma membrane"/>
    <property type="evidence" value="ECO:0007669"/>
    <property type="project" value="UniProtKB-SubCell"/>
</dbReference>
<comment type="subunit">
    <text evidence="9">Part of the protein translocation apparatus. Forms a complex with SecD.</text>
</comment>
<feature type="transmembrane region" description="Helical" evidence="9">
    <location>
        <begin position="184"/>
        <end position="202"/>
    </location>
</feature>
<dbReference type="InterPro" id="IPR048634">
    <property type="entry name" value="SecD_SecF_C"/>
</dbReference>
<evidence type="ECO:0000256" key="1">
    <source>
        <dbReference type="ARBA" id="ARBA00004651"/>
    </source>
</evidence>
<dbReference type="SUPFAM" id="SSF82866">
    <property type="entry name" value="Multidrug efflux transporter AcrB transmembrane domain"/>
    <property type="match status" value="1"/>
</dbReference>
<organism evidence="11 12">
    <name type="scientific">Methanochimaera problematica</name>
    <dbReference type="NCBI Taxonomy" id="2609417"/>
    <lineage>
        <taxon>Archaea</taxon>
        <taxon>Methanobacteriati</taxon>
        <taxon>Methanobacteriota</taxon>
        <taxon>Stenosarchaea group</taxon>
        <taxon>Methanomicrobia</taxon>
        <taxon>Methanomicrobiales</taxon>
        <taxon>Methanomicrobiaceae</taxon>
        <taxon>Methanochimaera</taxon>
    </lineage>
</organism>
<keyword evidence="2 9" id="KW-0813">Transport</keyword>
<evidence type="ECO:0000313" key="11">
    <source>
        <dbReference type="EMBL" id="WOF16062.1"/>
    </source>
</evidence>
<sequence>MGKFTYDINKYEPKQMVALPLGLLIISIIFLAFNTFSTGMPVEPGIDFAGGVAVTVFTTDSQEDIKAFFSDYPLKSIGESVNDGYYLVFDYLEDDKFRDLTKKVLDKYPDAKVDQIGETFGKTLQSQAVWALLIAFILMAIVVFVAFKSFVPSAAVVISAFSDIVITAALMDVFGISLSLGTTAALLMLIGYSVDSDILLTTRLLKRKGNLDEKLRGAFRTGFIMTTTTITAVFAMFVVTAVGQVVIIRDISAVLLIGLFVDMMNTWMLNAGLLKWYLTRKGGYRNGR</sequence>
<comment type="similarity">
    <text evidence="9">Belongs to the SecD/SecF family. SecF subfamily.</text>
</comment>
<dbReference type="PANTHER" id="PTHR30081">
    <property type="entry name" value="PROTEIN-EXPORT MEMBRANE PROTEIN SEC"/>
    <property type="match status" value="1"/>
</dbReference>
<dbReference type="EMBL" id="CP043875">
    <property type="protein sequence ID" value="WOF16062.1"/>
    <property type="molecule type" value="Genomic_DNA"/>
</dbReference>
<dbReference type="KEGG" id="mefw:F1737_04750"/>
<dbReference type="GO" id="GO:0006605">
    <property type="term" value="P:protein targeting"/>
    <property type="evidence" value="ECO:0007669"/>
    <property type="project" value="UniProtKB-UniRule"/>
</dbReference>
<keyword evidence="3 9" id="KW-1003">Cell membrane</keyword>
<keyword evidence="8 9" id="KW-0472">Membrane</keyword>
<dbReference type="GeneID" id="85229461"/>
<name>A0AA97FBY9_9EURY</name>
<dbReference type="InterPro" id="IPR024921">
    <property type="entry name" value="SecF_arc"/>
</dbReference>
<evidence type="ECO:0000256" key="4">
    <source>
        <dbReference type="ARBA" id="ARBA00022692"/>
    </source>
</evidence>
<feature type="domain" description="Protein export membrane protein SecD/SecF C-terminal" evidence="10">
    <location>
        <begin position="99"/>
        <end position="279"/>
    </location>
</feature>
<comment type="function">
    <text evidence="9">Involved in protein export.</text>
</comment>
<evidence type="ECO:0000256" key="8">
    <source>
        <dbReference type="ARBA" id="ARBA00023136"/>
    </source>
</evidence>
<keyword evidence="4 9" id="KW-0812">Transmembrane</keyword>
<gene>
    <name evidence="9" type="primary">secF</name>
    <name evidence="11" type="ORF">F1737_04750</name>
</gene>
<evidence type="ECO:0000256" key="7">
    <source>
        <dbReference type="ARBA" id="ARBA00023010"/>
    </source>
</evidence>
<dbReference type="PANTHER" id="PTHR30081:SF8">
    <property type="entry name" value="PROTEIN TRANSLOCASE SUBUNIT SECF"/>
    <property type="match status" value="1"/>
</dbReference>
<keyword evidence="6 9" id="KW-1133">Transmembrane helix</keyword>
<dbReference type="Pfam" id="PF02355">
    <property type="entry name" value="SecD_SecF_C"/>
    <property type="match status" value="1"/>
</dbReference>
<evidence type="ECO:0000313" key="12">
    <source>
        <dbReference type="Proteomes" id="UP001301797"/>
    </source>
</evidence>
<protein>
    <recommendedName>
        <fullName evidence="9">Protein-export membrane protein SecF</fullName>
    </recommendedName>
</protein>
<dbReference type="AlphaFoldDB" id="A0AA97FBY9"/>
<reference evidence="11 12" key="1">
    <citation type="submission" date="2019-09" db="EMBL/GenBank/DDBJ databases">
        <title>The complete genome of Methanoplanus sp. FWC-SCC4.</title>
        <authorList>
            <person name="Chen S.-C."/>
            <person name="Zhou Y.-Z."/>
            <person name="Lai M.-C."/>
        </authorList>
    </citation>
    <scope>NUCLEOTIDE SEQUENCE [LARGE SCALE GENOMIC DNA]</scope>
    <source>
        <strain evidence="11 12">FWC-SCC4</strain>
    </source>
</reference>
<dbReference type="Gene3D" id="1.20.1640.10">
    <property type="entry name" value="Multidrug efflux transporter AcrB transmembrane domain"/>
    <property type="match status" value="1"/>
</dbReference>
<evidence type="ECO:0000256" key="2">
    <source>
        <dbReference type="ARBA" id="ARBA00022448"/>
    </source>
</evidence>
<dbReference type="InterPro" id="IPR022813">
    <property type="entry name" value="SecD/SecF_arch_bac"/>
</dbReference>